<dbReference type="EMBL" id="HG938353">
    <property type="protein sequence ID" value="CDN47949.1"/>
    <property type="molecule type" value="Genomic_DNA"/>
</dbReference>
<feature type="region of interest" description="Disordered" evidence="1">
    <location>
        <begin position="32"/>
        <end position="59"/>
    </location>
</feature>
<keyword evidence="3" id="KW-1185">Reference proteome</keyword>
<sequence>MSAQNVLIALGSAIAGGLVVALLMHPAEPTVTAKSDRLSGPPAETAFMPERFGVPGSTQ</sequence>
<dbReference type="Proteomes" id="UP000028181">
    <property type="component" value="Chromosome I"/>
</dbReference>
<proteinExistence type="predicted"/>
<dbReference type="AlphaFoldDB" id="A0A068SQ25"/>
<dbReference type="RefSeq" id="WP_038586796.1">
    <property type="nucleotide sequence ID" value="NZ_HG938353.1"/>
</dbReference>
<evidence type="ECO:0000313" key="3">
    <source>
        <dbReference type="Proteomes" id="UP000028181"/>
    </source>
</evidence>
<dbReference type="eggNOG" id="ENOG50319AE">
    <property type="taxonomic scope" value="Bacteria"/>
</dbReference>
<evidence type="ECO:0000256" key="1">
    <source>
        <dbReference type="SAM" id="MobiDB-lite"/>
    </source>
</evidence>
<dbReference type="HOGENOM" id="CLU_2955855_0_0_5"/>
<protein>
    <submittedName>
        <fullName evidence="2">Uncharacterized protein</fullName>
    </submittedName>
</protein>
<dbReference type="KEGG" id="ngg:RG540_CH17770"/>
<organism evidence="2 3">
    <name type="scientific">Neorhizobium galegae bv. orientalis str. HAMBI 540</name>
    <dbReference type="NCBI Taxonomy" id="1028800"/>
    <lineage>
        <taxon>Bacteria</taxon>
        <taxon>Pseudomonadati</taxon>
        <taxon>Pseudomonadota</taxon>
        <taxon>Alphaproteobacteria</taxon>
        <taxon>Hyphomicrobiales</taxon>
        <taxon>Rhizobiaceae</taxon>
        <taxon>Rhizobium/Agrobacterium group</taxon>
        <taxon>Neorhizobium</taxon>
    </lineage>
</organism>
<gene>
    <name evidence="2" type="ORF">RG540_CH17770</name>
</gene>
<dbReference type="OrthoDB" id="8374663at2"/>
<evidence type="ECO:0000313" key="2">
    <source>
        <dbReference type="EMBL" id="CDN47949.1"/>
    </source>
</evidence>
<dbReference type="GeneID" id="24259361"/>
<dbReference type="PATRIC" id="fig|1028800.3.peg.1793"/>
<name>A0A068SQ25_NEOGA</name>
<accession>A0A068SQ25</accession>
<reference evidence="3" key="1">
    <citation type="journal article" date="2014" name="BMC Genomics">
        <title>Genome sequencing of two Neorhizobium galegae strains reveals a noeT gene responsible for the unusual acetylation of the nodulation factors.</title>
        <authorList>
            <person name="Osterman J."/>
            <person name="Marsh J."/>
            <person name="Laine P.K."/>
            <person name="Zeng Z."/>
            <person name="Alatalo E."/>
            <person name="Sullivan J.T."/>
            <person name="Young J.P."/>
            <person name="Thomas-Oates J."/>
            <person name="Paulin L."/>
            <person name="Lindstrom K."/>
        </authorList>
    </citation>
    <scope>NUCLEOTIDE SEQUENCE [LARGE SCALE GENOMIC DNA]</scope>
    <source>
        <strain evidence="3">HAMBI 540</strain>
    </source>
</reference>